<organism evidence="2 3">
    <name type="scientific">Actinoplanes teichomyceticus</name>
    <dbReference type="NCBI Taxonomy" id="1867"/>
    <lineage>
        <taxon>Bacteria</taxon>
        <taxon>Bacillati</taxon>
        <taxon>Actinomycetota</taxon>
        <taxon>Actinomycetes</taxon>
        <taxon>Micromonosporales</taxon>
        <taxon>Micromonosporaceae</taxon>
        <taxon>Actinoplanes</taxon>
    </lineage>
</organism>
<gene>
    <name evidence="2" type="ORF">FHX34_106139</name>
</gene>
<dbReference type="EMBL" id="VIWY01000006">
    <property type="protein sequence ID" value="TWG11409.1"/>
    <property type="molecule type" value="Genomic_DNA"/>
</dbReference>
<evidence type="ECO:0000313" key="2">
    <source>
        <dbReference type="EMBL" id="TWG11409.1"/>
    </source>
</evidence>
<proteinExistence type="predicted"/>
<feature type="region of interest" description="Disordered" evidence="1">
    <location>
        <begin position="32"/>
        <end position="72"/>
    </location>
</feature>
<comment type="caution">
    <text evidence="2">The sequence shown here is derived from an EMBL/GenBank/DDBJ whole genome shotgun (WGS) entry which is preliminary data.</text>
</comment>
<accession>A0A561VIG6</accession>
<feature type="compositionally biased region" description="Basic and acidic residues" evidence="1">
    <location>
        <begin position="39"/>
        <end position="54"/>
    </location>
</feature>
<sequence>MAAVTPEPPSGTPFRAAVEVVAGVVRRTRDLPDIGVATRDPEGPIADGRRRDPGPDGSGLTASAAARAVPPG</sequence>
<dbReference type="Proteomes" id="UP000320239">
    <property type="component" value="Unassembled WGS sequence"/>
</dbReference>
<evidence type="ECO:0000256" key="1">
    <source>
        <dbReference type="SAM" id="MobiDB-lite"/>
    </source>
</evidence>
<keyword evidence="3" id="KW-1185">Reference proteome</keyword>
<reference evidence="2 3" key="1">
    <citation type="submission" date="2019-06" db="EMBL/GenBank/DDBJ databases">
        <title>Sequencing the genomes of 1000 actinobacteria strains.</title>
        <authorList>
            <person name="Klenk H.-P."/>
        </authorList>
    </citation>
    <scope>NUCLEOTIDE SEQUENCE [LARGE SCALE GENOMIC DNA]</scope>
    <source>
        <strain evidence="2 3">DSM 43866</strain>
    </source>
</reference>
<dbReference type="AlphaFoldDB" id="A0A561VIG6"/>
<name>A0A561VIG6_ACTTI</name>
<evidence type="ECO:0000313" key="3">
    <source>
        <dbReference type="Proteomes" id="UP000320239"/>
    </source>
</evidence>
<protein>
    <submittedName>
        <fullName evidence="2">Uncharacterized protein</fullName>
    </submittedName>
</protein>